<comment type="caution">
    <text evidence="2">The sequence shown here is derived from an EMBL/GenBank/DDBJ whole genome shotgun (WGS) entry which is preliminary data.</text>
</comment>
<dbReference type="Proteomes" id="UP000078224">
    <property type="component" value="Unassembled WGS sequence"/>
</dbReference>
<dbReference type="RefSeq" id="WP_068444677.1">
    <property type="nucleotide sequence ID" value="NZ_LXEW01000052.1"/>
</dbReference>
<dbReference type="AlphaFoldDB" id="A0A1B7JI71"/>
<dbReference type="InterPro" id="IPR050744">
    <property type="entry name" value="AI-2_Isomerase_LsrG"/>
</dbReference>
<accession>A0A1B7JI71</accession>
<keyword evidence="3" id="KW-1185">Reference proteome</keyword>
<evidence type="ECO:0000259" key="1">
    <source>
        <dbReference type="PROSITE" id="PS51725"/>
    </source>
</evidence>
<protein>
    <recommendedName>
        <fullName evidence="1">ABM domain-containing protein</fullName>
    </recommendedName>
</protein>
<dbReference type="InterPro" id="IPR011008">
    <property type="entry name" value="Dimeric_a/b-barrel"/>
</dbReference>
<dbReference type="PANTHER" id="PTHR33336:SF3">
    <property type="entry name" value="ABM DOMAIN-CONTAINING PROTEIN"/>
    <property type="match status" value="1"/>
</dbReference>
<evidence type="ECO:0000313" key="2">
    <source>
        <dbReference type="EMBL" id="OAT47314.1"/>
    </source>
</evidence>
<sequence length="97" mass="11418">MLKVIAENFIREDAIESVLPLYRELIEATKREPLCISYDLYLDHNDPSHFIFVEEWPNREALDIHCATEHFQRLIPLIKEFSKAESKLMLMGNAFPL</sequence>
<dbReference type="PROSITE" id="PS51725">
    <property type="entry name" value="ABM"/>
    <property type="match status" value="1"/>
</dbReference>
<dbReference type="PANTHER" id="PTHR33336">
    <property type="entry name" value="QUINOL MONOOXYGENASE YGIN-RELATED"/>
    <property type="match status" value="1"/>
</dbReference>
<gene>
    <name evidence="2" type="ORF">M998_3727</name>
</gene>
<dbReference type="GO" id="GO:0016491">
    <property type="term" value="F:oxidoreductase activity"/>
    <property type="evidence" value="ECO:0007669"/>
    <property type="project" value="TreeGrafter"/>
</dbReference>
<dbReference type="OrthoDB" id="9812192at2"/>
<dbReference type="Gene3D" id="3.30.70.100">
    <property type="match status" value="1"/>
</dbReference>
<dbReference type="GO" id="GO:0005829">
    <property type="term" value="C:cytosol"/>
    <property type="evidence" value="ECO:0007669"/>
    <property type="project" value="TreeGrafter"/>
</dbReference>
<evidence type="ECO:0000313" key="3">
    <source>
        <dbReference type="Proteomes" id="UP000078224"/>
    </source>
</evidence>
<feature type="domain" description="ABM" evidence="1">
    <location>
        <begin position="2"/>
        <end position="90"/>
    </location>
</feature>
<organism evidence="2 3">
    <name type="scientific">Providencia heimbachae ATCC 35613</name>
    <dbReference type="NCBI Taxonomy" id="1354272"/>
    <lineage>
        <taxon>Bacteria</taxon>
        <taxon>Pseudomonadati</taxon>
        <taxon>Pseudomonadota</taxon>
        <taxon>Gammaproteobacteria</taxon>
        <taxon>Enterobacterales</taxon>
        <taxon>Morganellaceae</taxon>
        <taxon>Providencia</taxon>
    </lineage>
</organism>
<dbReference type="PATRIC" id="fig|1354272.4.peg.3810"/>
<proteinExistence type="predicted"/>
<reference evidence="2 3" key="1">
    <citation type="submission" date="2016-04" db="EMBL/GenBank/DDBJ databases">
        <title>ATOL: Assembling a taxonomically balanced genome-scale reconstruction of the evolutionary history of the Enterobacteriaceae.</title>
        <authorList>
            <person name="Plunkett G.III."/>
            <person name="Neeno-Eckwall E.C."/>
            <person name="Glasner J.D."/>
            <person name="Perna N.T."/>
        </authorList>
    </citation>
    <scope>NUCLEOTIDE SEQUENCE [LARGE SCALE GENOMIC DNA]</scope>
    <source>
        <strain evidence="2 3">ATCC 35613</strain>
    </source>
</reference>
<dbReference type="InterPro" id="IPR007138">
    <property type="entry name" value="ABM_dom"/>
</dbReference>
<dbReference type="SUPFAM" id="SSF54909">
    <property type="entry name" value="Dimeric alpha+beta barrel"/>
    <property type="match status" value="1"/>
</dbReference>
<dbReference type="EMBL" id="LXEW01000052">
    <property type="protein sequence ID" value="OAT47314.1"/>
    <property type="molecule type" value="Genomic_DNA"/>
</dbReference>
<dbReference type="Pfam" id="PF03992">
    <property type="entry name" value="ABM"/>
    <property type="match status" value="1"/>
</dbReference>
<name>A0A1B7JI71_9GAMM</name>